<organism evidence="2 3">
    <name type="scientific">Oligosphaera ethanolica</name>
    <dbReference type="NCBI Taxonomy" id="760260"/>
    <lineage>
        <taxon>Bacteria</taxon>
        <taxon>Pseudomonadati</taxon>
        <taxon>Lentisphaerota</taxon>
        <taxon>Oligosphaeria</taxon>
        <taxon>Oligosphaerales</taxon>
        <taxon>Oligosphaeraceae</taxon>
        <taxon>Oligosphaera</taxon>
    </lineage>
</organism>
<dbReference type="RefSeq" id="WP_307264820.1">
    <property type="nucleotide sequence ID" value="NZ_JAUSVL010000001.1"/>
</dbReference>
<proteinExistence type="predicted"/>
<feature type="transmembrane region" description="Helical" evidence="1">
    <location>
        <begin position="20"/>
        <end position="40"/>
    </location>
</feature>
<protein>
    <submittedName>
        <fullName evidence="2">Uncharacterized protein</fullName>
    </submittedName>
</protein>
<accession>A0AAE3VJ50</accession>
<name>A0AAE3VJ50_9BACT</name>
<reference evidence="2" key="1">
    <citation type="submission" date="2023-07" db="EMBL/GenBank/DDBJ databases">
        <title>Genomic Encyclopedia of Type Strains, Phase IV (KMG-IV): sequencing the most valuable type-strain genomes for metagenomic binning, comparative biology and taxonomic classification.</title>
        <authorList>
            <person name="Goeker M."/>
        </authorList>
    </citation>
    <scope>NUCLEOTIDE SEQUENCE</scope>
    <source>
        <strain evidence="2">DSM 24202</strain>
    </source>
</reference>
<evidence type="ECO:0000256" key="1">
    <source>
        <dbReference type="SAM" id="Phobius"/>
    </source>
</evidence>
<dbReference type="EMBL" id="JAUSVL010000001">
    <property type="protein sequence ID" value="MDQ0291682.1"/>
    <property type="molecule type" value="Genomic_DNA"/>
</dbReference>
<evidence type="ECO:0000313" key="2">
    <source>
        <dbReference type="EMBL" id="MDQ0291682.1"/>
    </source>
</evidence>
<dbReference type="AlphaFoldDB" id="A0AAE3VJ50"/>
<keyword evidence="3" id="KW-1185">Reference proteome</keyword>
<dbReference type="Proteomes" id="UP001238163">
    <property type="component" value="Unassembled WGS sequence"/>
</dbReference>
<gene>
    <name evidence="2" type="ORF">J3R75_003789</name>
</gene>
<comment type="caution">
    <text evidence="2">The sequence shown here is derived from an EMBL/GenBank/DDBJ whole genome shotgun (WGS) entry which is preliminary data.</text>
</comment>
<keyword evidence="1" id="KW-0812">Transmembrane</keyword>
<keyword evidence="1" id="KW-1133">Transmembrane helix</keyword>
<sequence length="196" mass="21563">MSALPSATTLPRQPQRRPGVKFFVVFFFALFTVGASLHAWPTTAQWLPVYRGGAIVYDSNTDTNGSRNIVGSTASPSLYLFNDGINLYFRLRLDSSPAGTGGQGLLQSFGWGVIFDTNMVATDFEWLIMVDCIDKNESILLEHNTVQGTINDPGDKTAAIVYTLGLAGNYQISVADTAFNGDQDYFLDWRLPYDVL</sequence>
<evidence type="ECO:0000313" key="3">
    <source>
        <dbReference type="Proteomes" id="UP001238163"/>
    </source>
</evidence>
<keyword evidence="1" id="KW-0472">Membrane</keyword>